<reference evidence="1" key="2">
    <citation type="submission" date="2020-11" db="EMBL/GenBank/DDBJ databases">
        <authorList>
            <person name="McCartney M.A."/>
            <person name="Auch B."/>
            <person name="Kono T."/>
            <person name="Mallez S."/>
            <person name="Becker A."/>
            <person name="Gohl D.M."/>
            <person name="Silverstein K.A.T."/>
            <person name="Koren S."/>
            <person name="Bechman K.B."/>
            <person name="Herman A."/>
            <person name="Abrahante J.E."/>
            <person name="Garbe J."/>
        </authorList>
    </citation>
    <scope>NUCLEOTIDE SEQUENCE</scope>
    <source>
        <strain evidence="1">Duluth1</strain>
        <tissue evidence="1">Whole animal</tissue>
    </source>
</reference>
<evidence type="ECO:0000313" key="1">
    <source>
        <dbReference type="EMBL" id="KAH3783993.1"/>
    </source>
</evidence>
<reference evidence="1" key="1">
    <citation type="journal article" date="2019" name="bioRxiv">
        <title>The Genome of the Zebra Mussel, Dreissena polymorpha: A Resource for Invasive Species Research.</title>
        <authorList>
            <person name="McCartney M.A."/>
            <person name="Auch B."/>
            <person name="Kono T."/>
            <person name="Mallez S."/>
            <person name="Zhang Y."/>
            <person name="Obille A."/>
            <person name="Becker A."/>
            <person name="Abrahante J.E."/>
            <person name="Garbe J."/>
            <person name="Badalamenti J.P."/>
            <person name="Herman A."/>
            <person name="Mangelson H."/>
            <person name="Liachko I."/>
            <person name="Sullivan S."/>
            <person name="Sone E.D."/>
            <person name="Koren S."/>
            <person name="Silverstein K.A.T."/>
            <person name="Beckman K.B."/>
            <person name="Gohl D.M."/>
        </authorList>
    </citation>
    <scope>NUCLEOTIDE SEQUENCE</scope>
    <source>
        <strain evidence="1">Duluth1</strain>
        <tissue evidence="1">Whole animal</tissue>
    </source>
</reference>
<accession>A0A9D4ITV1</accession>
<proteinExistence type="predicted"/>
<dbReference type="Proteomes" id="UP000828390">
    <property type="component" value="Unassembled WGS sequence"/>
</dbReference>
<evidence type="ECO:0000313" key="2">
    <source>
        <dbReference type="Proteomes" id="UP000828390"/>
    </source>
</evidence>
<comment type="caution">
    <text evidence="1">The sequence shown here is derived from an EMBL/GenBank/DDBJ whole genome shotgun (WGS) entry which is preliminary data.</text>
</comment>
<name>A0A9D4ITV1_DREPO</name>
<protein>
    <submittedName>
        <fullName evidence="1">Uncharacterized protein</fullName>
    </submittedName>
</protein>
<sequence>MSTCILGRNLTTFLKKNPEDIPPSPRPVWLYSSATGDRSPVWLLSSANVLKLKKESGVVVQFCNCRYSPAWLFSSATADRVRCDCSVLQLQIESGVLVQFCNCG</sequence>
<dbReference type="AlphaFoldDB" id="A0A9D4ITV1"/>
<dbReference type="EMBL" id="JAIWYP010000008">
    <property type="protein sequence ID" value="KAH3783993.1"/>
    <property type="molecule type" value="Genomic_DNA"/>
</dbReference>
<organism evidence="1 2">
    <name type="scientific">Dreissena polymorpha</name>
    <name type="common">Zebra mussel</name>
    <name type="synonym">Mytilus polymorpha</name>
    <dbReference type="NCBI Taxonomy" id="45954"/>
    <lineage>
        <taxon>Eukaryota</taxon>
        <taxon>Metazoa</taxon>
        <taxon>Spiralia</taxon>
        <taxon>Lophotrochozoa</taxon>
        <taxon>Mollusca</taxon>
        <taxon>Bivalvia</taxon>
        <taxon>Autobranchia</taxon>
        <taxon>Heteroconchia</taxon>
        <taxon>Euheterodonta</taxon>
        <taxon>Imparidentia</taxon>
        <taxon>Neoheterodontei</taxon>
        <taxon>Myida</taxon>
        <taxon>Dreissenoidea</taxon>
        <taxon>Dreissenidae</taxon>
        <taxon>Dreissena</taxon>
    </lineage>
</organism>
<keyword evidence="2" id="KW-1185">Reference proteome</keyword>
<gene>
    <name evidence="1" type="ORF">DPMN_161943</name>
</gene>